<feature type="transmembrane region" description="Helical" evidence="6">
    <location>
        <begin position="91"/>
        <end position="113"/>
    </location>
</feature>
<organism evidence="7 8">
    <name type="scientific">Tritrichomonas musculus</name>
    <dbReference type="NCBI Taxonomy" id="1915356"/>
    <lineage>
        <taxon>Eukaryota</taxon>
        <taxon>Metamonada</taxon>
        <taxon>Parabasalia</taxon>
        <taxon>Tritrichomonadida</taxon>
        <taxon>Tritrichomonadidae</taxon>
        <taxon>Tritrichomonas</taxon>
    </lineage>
</organism>
<evidence type="ECO:0000313" key="7">
    <source>
        <dbReference type="EMBL" id="KAK8891663.1"/>
    </source>
</evidence>
<gene>
    <name evidence="7" type="ORF">M9Y10_028883</name>
</gene>
<feature type="transmembrane region" description="Helical" evidence="6">
    <location>
        <begin position="65"/>
        <end position="85"/>
    </location>
</feature>
<evidence type="ECO:0000256" key="4">
    <source>
        <dbReference type="ARBA" id="ARBA00023136"/>
    </source>
</evidence>
<dbReference type="PANTHER" id="PTHR28128">
    <property type="entry name" value="GOLGI APPARATUS MEMBRANE PROTEIN TVP15"/>
    <property type="match status" value="1"/>
</dbReference>
<evidence type="ECO:0000256" key="3">
    <source>
        <dbReference type="ARBA" id="ARBA00022989"/>
    </source>
</evidence>
<feature type="region of interest" description="Disordered" evidence="5">
    <location>
        <begin position="131"/>
        <end position="158"/>
    </location>
</feature>
<dbReference type="InterPro" id="IPR013714">
    <property type="entry name" value="Golgi_TVP15"/>
</dbReference>
<feature type="transmembrane region" description="Helical" evidence="6">
    <location>
        <begin position="39"/>
        <end position="58"/>
    </location>
</feature>
<dbReference type="PANTHER" id="PTHR28128:SF1">
    <property type="entry name" value="GOLGI APPARATUS MEMBRANE PROTEIN TVP15"/>
    <property type="match status" value="1"/>
</dbReference>
<keyword evidence="3 6" id="KW-1133">Transmembrane helix</keyword>
<reference evidence="7 8" key="1">
    <citation type="submission" date="2024-04" db="EMBL/GenBank/DDBJ databases">
        <title>Tritrichomonas musculus Genome.</title>
        <authorList>
            <person name="Alves-Ferreira E."/>
            <person name="Grigg M."/>
            <person name="Lorenzi H."/>
            <person name="Galac M."/>
        </authorList>
    </citation>
    <scope>NUCLEOTIDE SEQUENCE [LARGE SCALE GENOMIC DNA]</scope>
    <source>
        <strain evidence="7 8">EAF2021</strain>
    </source>
</reference>
<evidence type="ECO:0000256" key="2">
    <source>
        <dbReference type="ARBA" id="ARBA00022692"/>
    </source>
</evidence>
<keyword evidence="8" id="KW-1185">Reference proteome</keyword>
<keyword evidence="2 6" id="KW-0812">Transmembrane</keyword>
<feature type="compositionally biased region" description="Gly residues" evidence="5">
    <location>
        <begin position="138"/>
        <end position="149"/>
    </location>
</feature>
<evidence type="ECO:0008006" key="9">
    <source>
        <dbReference type="Google" id="ProtNLM"/>
    </source>
</evidence>
<evidence type="ECO:0000313" key="8">
    <source>
        <dbReference type="Proteomes" id="UP001470230"/>
    </source>
</evidence>
<keyword evidence="4 6" id="KW-0472">Membrane</keyword>
<evidence type="ECO:0000256" key="1">
    <source>
        <dbReference type="ARBA" id="ARBA00004141"/>
    </source>
</evidence>
<name>A0ABR2KLG7_9EUKA</name>
<protein>
    <recommendedName>
        <fullName evidence="9">COPI associated protein</fullName>
    </recommendedName>
</protein>
<proteinExistence type="predicted"/>
<evidence type="ECO:0000256" key="5">
    <source>
        <dbReference type="SAM" id="MobiDB-lite"/>
    </source>
</evidence>
<comment type="subcellular location">
    <subcellularLocation>
        <location evidence="1">Membrane</location>
        <topology evidence="1">Multi-pass membrane protein</topology>
    </subcellularLocation>
</comment>
<dbReference type="Proteomes" id="UP001470230">
    <property type="component" value="Unassembled WGS sequence"/>
</dbReference>
<evidence type="ECO:0000256" key="6">
    <source>
        <dbReference type="SAM" id="Phobius"/>
    </source>
</evidence>
<accession>A0ABR2KLG7</accession>
<comment type="caution">
    <text evidence="7">The sequence shown here is derived from an EMBL/GenBank/DDBJ whole genome shotgun (WGS) entry which is preliminary data.</text>
</comment>
<sequence>MGIEILSTILQYVAIAAGVFGIIVAFVCIFKYFSVGGLIVDIFVIFFCVCIVLSELYIFDFFKYIAFIVTFWGKGILYLFMGFFLFSSHGIGLVAAIIFWALFALYLIVGFLVKHYNPPLFQKNNQPNFSVSEQDYFGEGGPSAGGNNGGAPQENPPQ</sequence>
<dbReference type="Pfam" id="PF08507">
    <property type="entry name" value="COPI_assoc"/>
    <property type="match status" value="1"/>
</dbReference>
<dbReference type="EMBL" id="JAPFFF010000004">
    <property type="protein sequence ID" value="KAK8891663.1"/>
    <property type="molecule type" value="Genomic_DNA"/>
</dbReference>
<feature type="transmembrane region" description="Helical" evidence="6">
    <location>
        <begin position="12"/>
        <end position="33"/>
    </location>
</feature>